<protein>
    <submittedName>
        <fullName evidence="8">Pesticidal protein Cry28Aa</fullName>
    </submittedName>
</protein>
<evidence type="ECO:0000259" key="7">
    <source>
        <dbReference type="Pfam" id="PF00361"/>
    </source>
</evidence>
<dbReference type="PANTHER" id="PTHR42829:SF1">
    <property type="entry name" value="INORGANIC CARBON TRANSPORTER SUBUNIT DABB-RELATED"/>
    <property type="match status" value="1"/>
</dbReference>
<accession>A0A223V217</accession>
<evidence type="ECO:0000256" key="1">
    <source>
        <dbReference type="ARBA" id="ARBA00004127"/>
    </source>
</evidence>
<reference evidence="8 9" key="1">
    <citation type="submission" date="2017-08" db="EMBL/GenBank/DDBJ databases">
        <title>The complete genome sequence of Maribacter sp. B1, isolated from deep-sea sediment.</title>
        <authorList>
            <person name="Wu Y.-H."/>
            <person name="Cheng H."/>
            <person name="Xu X.-W."/>
        </authorList>
    </citation>
    <scope>NUCLEOTIDE SEQUENCE [LARGE SCALE GENOMIC DNA]</scope>
    <source>
        <strain evidence="8 9">B1</strain>
    </source>
</reference>
<dbReference type="GO" id="GO:0015990">
    <property type="term" value="P:electron transport coupled proton transport"/>
    <property type="evidence" value="ECO:0007669"/>
    <property type="project" value="TreeGrafter"/>
</dbReference>
<dbReference type="InterPro" id="IPR001750">
    <property type="entry name" value="ND/Mrp_TM"/>
</dbReference>
<dbReference type="OrthoDB" id="9807568at2"/>
<proteinExistence type="predicted"/>
<feature type="transmembrane region" description="Helical" evidence="6">
    <location>
        <begin position="401"/>
        <end position="421"/>
    </location>
</feature>
<dbReference type="GO" id="GO:0003954">
    <property type="term" value="F:NADH dehydrogenase activity"/>
    <property type="evidence" value="ECO:0007669"/>
    <property type="project" value="TreeGrafter"/>
</dbReference>
<name>A0A223V217_9FLAO</name>
<dbReference type="GO" id="GO:0016020">
    <property type="term" value="C:membrane"/>
    <property type="evidence" value="ECO:0007669"/>
    <property type="project" value="UniProtKB-SubCell"/>
</dbReference>
<dbReference type="PANTHER" id="PTHR42829">
    <property type="entry name" value="NADH-UBIQUINONE OXIDOREDUCTASE CHAIN 5"/>
    <property type="match status" value="1"/>
</dbReference>
<dbReference type="Proteomes" id="UP000215244">
    <property type="component" value="Chromosome"/>
</dbReference>
<feature type="transmembrane region" description="Helical" evidence="6">
    <location>
        <begin position="93"/>
        <end position="109"/>
    </location>
</feature>
<keyword evidence="4 6" id="KW-0472">Membrane</keyword>
<feature type="transmembrane region" description="Helical" evidence="6">
    <location>
        <begin position="230"/>
        <end position="248"/>
    </location>
</feature>
<evidence type="ECO:0000256" key="6">
    <source>
        <dbReference type="SAM" id="Phobius"/>
    </source>
</evidence>
<keyword evidence="2 5" id="KW-0812">Transmembrane</keyword>
<feature type="transmembrane region" description="Helical" evidence="6">
    <location>
        <begin position="21"/>
        <end position="41"/>
    </location>
</feature>
<evidence type="ECO:0000256" key="5">
    <source>
        <dbReference type="RuleBase" id="RU000320"/>
    </source>
</evidence>
<evidence type="ECO:0000256" key="3">
    <source>
        <dbReference type="ARBA" id="ARBA00022989"/>
    </source>
</evidence>
<dbReference type="GO" id="GO:0042773">
    <property type="term" value="P:ATP synthesis coupled electron transport"/>
    <property type="evidence" value="ECO:0007669"/>
    <property type="project" value="InterPro"/>
</dbReference>
<feature type="transmembrane region" description="Helical" evidence="6">
    <location>
        <begin position="340"/>
        <end position="358"/>
    </location>
</feature>
<dbReference type="KEGG" id="marb:CJ263_03195"/>
<dbReference type="GO" id="GO:0012505">
    <property type="term" value="C:endomembrane system"/>
    <property type="evidence" value="ECO:0007669"/>
    <property type="project" value="UniProtKB-SubCell"/>
</dbReference>
<comment type="subcellular location">
    <subcellularLocation>
        <location evidence="1">Endomembrane system</location>
        <topology evidence="1">Multi-pass membrane protein</topology>
    </subcellularLocation>
    <subcellularLocation>
        <location evidence="5">Membrane</location>
        <topology evidence="5">Multi-pass membrane protein</topology>
    </subcellularLocation>
</comment>
<dbReference type="Pfam" id="PF00361">
    <property type="entry name" value="Proton_antipo_M"/>
    <property type="match status" value="1"/>
</dbReference>
<dbReference type="PRINTS" id="PR01434">
    <property type="entry name" value="NADHDHGNASE5"/>
</dbReference>
<keyword evidence="9" id="KW-1185">Reference proteome</keyword>
<evidence type="ECO:0000313" key="8">
    <source>
        <dbReference type="EMBL" id="ASV29306.1"/>
    </source>
</evidence>
<feature type="transmembrane region" description="Helical" evidence="6">
    <location>
        <begin position="150"/>
        <end position="168"/>
    </location>
</feature>
<keyword evidence="3 6" id="KW-1133">Transmembrane helix</keyword>
<feature type="transmembrane region" description="Helical" evidence="6">
    <location>
        <begin position="188"/>
        <end position="209"/>
    </location>
</feature>
<dbReference type="EMBL" id="CP022957">
    <property type="protein sequence ID" value="ASV29306.1"/>
    <property type="molecule type" value="Genomic_DNA"/>
</dbReference>
<feature type="transmembrane region" description="Helical" evidence="6">
    <location>
        <begin position="254"/>
        <end position="276"/>
    </location>
</feature>
<evidence type="ECO:0000313" key="9">
    <source>
        <dbReference type="Proteomes" id="UP000215244"/>
    </source>
</evidence>
<evidence type="ECO:0000256" key="2">
    <source>
        <dbReference type="ARBA" id="ARBA00022692"/>
    </source>
</evidence>
<dbReference type="AlphaFoldDB" id="A0A223V217"/>
<dbReference type="GO" id="GO:0008137">
    <property type="term" value="F:NADH dehydrogenase (ubiquinone) activity"/>
    <property type="evidence" value="ECO:0007669"/>
    <property type="project" value="InterPro"/>
</dbReference>
<organism evidence="8 9">
    <name type="scientific">Maribacter cobaltidurans</name>
    <dbReference type="NCBI Taxonomy" id="1178778"/>
    <lineage>
        <taxon>Bacteria</taxon>
        <taxon>Pseudomonadati</taxon>
        <taxon>Bacteroidota</taxon>
        <taxon>Flavobacteriia</taxon>
        <taxon>Flavobacteriales</taxon>
        <taxon>Flavobacteriaceae</taxon>
        <taxon>Maribacter</taxon>
    </lineage>
</organism>
<feature type="transmembrane region" description="Helical" evidence="6">
    <location>
        <begin position="61"/>
        <end position="81"/>
    </location>
</feature>
<feature type="transmembrane region" description="Helical" evidence="6">
    <location>
        <begin position="288"/>
        <end position="309"/>
    </location>
</feature>
<feature type="transmembrane region" description="Helical" evidence="6">
    <location>
        <begin position="370"/>
        <end position="389"/>
    </location>
</feature>
<dbReference type="InterPro" id="IPR003945">
    <property type="entry name" value="NU5C-like"/>
</dbReference>
<feature type="domain" description="NADH:quinone oxidoreductase/Mrp antiporter transmembrane" evidence="7">
    <location>
        <begin position="110"/>
        <end position="322"/>
    </location>
</feature>
<sequence length="486" mass="53807">MSTILIDFIKDKSGESKLVQITAIIPIIFWIMFATNLVFILSVYPNIPDWHWGDLLRLNGLSTLLVTTVSFFSAIISTYAVSYFKERGQRSDFMLLCLAFTLSVQLFIVSEHILLLILGWLLMGLTMSRLIGFHTAWGEANESRKLSAKYFLTGSFLLSLGLLIPAAYNNSITLSTWTDTIGQTPRYILLFSALCIITAALIQSAIFPFHKWLLSSMTAPTPASALMHAGFVNGSGIILTLLAPIIIASNTLDVLLIIGGLTAIAAQFTKLIQVNVKQRLACSTIAQMGFMIMQCGLGFFNAAITHLILHGFYKASLFLSSGEEVEKLNPKAPPAIRIKWYQGFIVLVFSLMGAFLFSRLTGKGMDWDSGIFLTLIAAITVGQMTYNLVKQNPLNGLQKIVIPPVLFISGIAIYALFYSIVTTLMTGMEIIALPMAISPLQIIFGIIFLTGFFIMKLGVYRKIPWLYVKLLSLSQPSKKTFLTYKH</sequence>
<gene>
    <name evidence="8" type="ORF">CJ263_03195</name>
</gene>
<feature type="transmembrane region" description="Helical" evidence="6">
    <location>
        <begin position="433"/>
        <end position="455"/>
    </location>
</feature>
<dbReference type="RefSeq" id="WP_094995939.1">
    <property type="nucleotide sequence ID" value="NZ_BMJL01000001.1"/>
</dbReference>
<evidence type="ECO:0000256" key="4">
    <source>
        <dbReference type="ARBA" id="ARBA00023136"/>
    </source>
</evidence>